<sequence>MDPSNPASFNHRNERLSTGRTYHFVDQLPETFHSQTTTLLCIHGFPDLWYSWRYQVKPWVQMGFRVVAPTMLGYGDTDKPVDPSEYTTKKLCADLIALLDLLGVERAVVIGHDWGSFIASRMALWHPNRLLSLVLMSIPYTPPLRQYITIQEFARRLPNMKYQVYFNDPNFTPEVEAALLPFLSAVFLPPGSDINFTDVSLWPKILGEGHLPSSPSVLTPEELNYYYTELKKGMTGPLNYYRTSQYRFDEERGIILTLTSIFILVADLPSVLPSDLSVLFLWGTSDPAAMPAQVSNARKFVPRLQDVALEGRGHWIMVEAKDEVTRTISSWLGDLGLLSPQKPKL</sequence>
<dbReference type="PRINTS" id="PR00111">
    <property type="entry name" value="ABHYDROLASE"/>
</dbReference>
<dbReference type="OrthoDB" id="284184at2759"/>
<organism evidence="4 5">
    <name type="scientific">Guyanagaster necrorhizus</name>
    <dbReference type="NCBI Taxonomy" id="856835"/>
    <lineage>
        <taxon>Eukaryota</taxon>
        <taxon>Fungi</taxon>
        <taxon>Dikarya</taxon>
        <taxon>Basidiomycota</taxon>
        <taxon>Agaricomycotina</taxon>
        <taxon>Agaricomycetes</taxon>
        <taxon>Agaricomycetidae</taxon>
        <taxon>Agaricales</taxon>
        <taxon>Marasmiineae</taxon>
        <taxon>Physalacriaceae</taxon>
        <taxon>Guyanagaster</taxon>
    </lineage>
</organism>
<evidence type="ECO:0000259" key="3">
    <source>
        <dbReference type="Pfam" id="PF00561"/>
    </source>
</evidence>
<keyword evidence="1 4" id="KW-0378">Hydrolase</keyword>
<evidence type="ECO:0000256" key="2">
    <source>
        <dbReference type="ARBA" id="ARBA00038334"/>
    </source>
</evidence>
<evidence type="ECO:0000256" key="1">
    <source>
        <dbReference type="ARBA" id="ARBA00022801"/>
    </source>
</evidence>
<dbReference type="Gene3D" id="3.40.50.1820">
    <property type="entry name" value="alpha/beta hydrolase"/>
    <property type="match status" value="1"/>
</dbReference>
<evidence type="ECO:0000313" key="4">
    <source>
        <dbReference type="EMBL" id="KAG7447520.1"/>
    </source>
</evidence>
<dbReference type="AlphaFoldDB" id="A0A9P7VVM3"/>
<gene>
    <name evidence="4" type="ORF">BT62DRAFT_966502</name>
</gene>
<dbReference type="PRINTS" id="PR00412">
    <property type="entry name" value="EPOXHYDRLASE"/>
</dbReference>
<dbReference type="Proteomes" id="UP000812287">
    <property type="component" value="Unassembled WGS sequence"/>
</dbReference>
<feature type="domain" description="AB hydrolase-1" evidence="3">
    <location>
        <begin position="38"/>
        <end position="319"/>
    </location>
</feature>
<dbReference type="Pfam" id="PF00561">
    <property type="entry name" value="Abhydrolase_1"/>
    <property type="match status" value="1"/>
</dbReference>
<name>A0A9P7VVM3_9AGAR</name>
<reference evidence="4" key="1">
    <citation type="submission" date="2020-11" db="EMBL/GenBank/DDBJ databases">
        <title>Adaptations for nitrogen fixation in a non-lichenized fungal sporocarp promotes dispersal by wood-feeding termites.</title>
        <authorList>
            <consortium name="DOE Joint Genome Institute"/>
            <person name="Koch R.A."/>
            <person name="Yoon G."/>
            <person name="Arayal U."/>
            <person name="Lail K."/>
            <person name="Amirebrahimi M."/>
            <person name="Labutti K."/>
            <person name="Lipzen A."/>
            <person name="Riley R."/>
            <person name="Barry K."/>
            <person name="Henrissat B."/>
            <person name="Grigoriev I.V."/>
            <person name="Herr J.R."/>
            <person name="Aime M.C."/>
        </authorList>
    </citation>
    <scope>NUCLEOTIDE SEQUENCE</scope>
    <source>
        <strain evidence="4">MCA 3950</strain>
    </source>
</reference>
<accession>A0A9P7VVM3</accession>
<dbReference type="InterPro" id="IPR000639">
    <property type="entry name" value="Epox_hydrolase-like"/>
</dbReference>
<dbReference type="PANTHER" id="PTHR43329">
    <property type="entry name" value="EPOXIDE HYDROLASE"/>
    <property type="match status" value="1"/>
</dbReference>
<dbReference type="GeneID" id="66111119"/>
<protein>
    <submittedName>
        <fullName evidence="4">Epoxide hydrolase</fullName>
    </submittedName>
</protein>
<comment type="similarity">
    <text evidence="2">Belongs to the AB hydrolase superfamily. Epoxide hydrolase family.</text>
</comment>
<dbReference type="SUPFAM" id="SSF53474">
    <property type="entry name" value="alpha/beta-Hydrolases"/>
    <property type="match status" value="1"/>
</dbReference>
<dbReference type="RefSeq" id="XP_043041020.1">
    <property type="nucleotide sequence ID" value="XM_043188822.1"/>
</dbReference>
<dbReference type="EMBL" id="MU250531">
    <property type="protein sequence ID" value="KAG7447520.1"/>
    <property type="molecule type" value="Genomic_DNA"/>
</dbReference>
<comment type="caution">
    <text evidence="4">The sequence shown here is derived from an EMBL/GenBank/DDBJ whole genome shotgun (WGS) entry which is preliminary data.</text>
</comment>
<dbReference type="GO" id="GO:0016787">
    <property type="term" value="F:hydrolase activity"/>
    <property type="evidence" value="ECO:0007669"/>
    <property type="project" value="UniProtKB-KW"/>
</dbReference>
<dbReference type="InterPro" id="IPR029058">
    <property type="entry name" value="AB_hydrolase_fold"/>
</dbReference>
<proteinExistence type="inferred from homology"/>
<keyword evidence="5" id="KW-1185">Reference proteome</keyword>
<evidence type="ECO:0000313" key="5">
    <source>
        <dbReference type="Proteomes" id="UP000812287"/>
    </source>
</evidence>
<dbReference type="InterPro" id="IPR000073">
    <property type="entry name" value="AB_hydrolase_1"/>
</dbReference>